<proteinExistence type="predicted"/>
<dbReference type="InterPro" id="IPR050930">
    <property type="entry name" value="MFS_Vesicular_Transporter"/>
</dbReference>
<name>A0A8J6MYN7_9DELT</name>
<evidence type="ECO:0000256" key="1">
    <source>
        <dbReference type="ARBA" id="ARBA00004141"/>
    </source>
</evidence>
<dbReference type="PROSITE" id="PS50850">
    <property type="entry name" value="MFS"/>
    <property type="match status" value="1"/>
</dbReference>
<sequence>AGLVAPLLPVYAHELGAGGLQIGLIFGAFSLTRTIFVPYFGKLSDRKGKRPLLTVGLFIYFLTSLLYIVSKSVETLILLRLGQGFASAMILPVAQAYVGEITPKGKEGRVMGLFNVSLYGGLSSGPVMGGMVKDWFNIQASFLGMGALTFVGFMLCLIFLPAESMSEKNGPAGSKASVPYMKLIKIPSVFSIFAFRVCFTTCIGITWAFLPILASTKMALSSSAIGAVVMINVLIAGLLQVPMGYLADRFSKKILTISGGLLAILAVLYLDRTESFGGLILANGILGLAGGVSFPAIMAFGVIEGRRTKAMGSIMGLLALGHSLGMLAGPVLAGALLEFFPFHIIFMFGAIVLIAGTAIFWRNN</sequence>
<dbReference type="PANTHER" id="PTHR23506:SF23">
    <property type="entry name" value="GH10249P"/>
    <property type="match status" value="1"/>
</dbReference>
<comment type="caution">
    <text evidence="8">The sequence shown here is derived from an EMBL/GenBank/DDBJ whole genome shotgun (WGS) entry which is preliminary data.</text>
</comment>
<feature type="transmembrane region" description="Helical" evidence="6">
    <location>
        <begin position="138"/>
        <end position="160"/>
    </location>
</feature>
<comment type="subcellular location">
    <subcellularLocation>
        <location evidence="1">Membrane</location>
        <topology evidence="1">Multi-pass membrane protein</topology>
    </subcellularLocation>
</comment>
<dbReference type="InterPro" id="IPR036259">
    <property type="entry name" value="MFS_trans_sf"/>
</dbReference>
<organism evidence="8 9">
    <name type="scientific">Candidatus Desulfacyla euxinica</name>
    <dbReference type="NCBI Taxonomy" id="2841693"/>
    <lineage>
        <taxon>Bacteria</taxon>
        <taxon>Deltaproteobacteria</taxon>
        <taxon>Candidatus Desulfacyla</taxon>
    </lineage>
</organism>
<dbReference type="PRINTS" id="PR01035">
    <property type="entry name" value="TCRTETA"/>
</dbReference>
<feature type="transmembrane region" description="Helical" evidence="6">
    <location>
        <begin position="253"/>
        <end position="270"/>
    </location>
</feature>
<accession>A0A8J6MYN7</accession>
<feature type="transmembrane region" description="Helical" evidence="6">
    <location>
        <begin position="314"/>
        <end position="333"/>
    </location>
</feature>
<reference evidence="8 9" key="1">
    <citation type="submission" date="2020-08" db="EMBL/GenBank/DDBJ databases">
        <title>Bridging the membrane lipid divide: bacteria of the FCB group superphylum have the potential to synthesize archaeal ether lipids.</title>
        <authorList>
            <person name="Villanueva L."/>
            <person name="Von Meijenfeldt F.A.B."/>
            <person name="Westbye A.B."/>
            <person name="Yadav S."/>
            <person name="Hopmans E.C."/>
            <person name="Dutilh B.E."/>
            <person name="Sinninghe Damste J.S."/>
        </authorList>
    </citation>
    <scope>NUCLEOTIDE SEQUENCE [LARGE SCALE GENOMIC DNA]</scope>
    <source>
        <strain evidence="8">NIOZ-UU27</strain>
    </source>
</reference>
<evidence type="ECO:0000259" key="7">
    <source>
        <dbReference type="PROSITE" id="PS50850"/>
    </source>
</evidence>
<dbReference type="Gene3D" id="1.20.1250.20">
    <property type="entry name" value="MFS general substrate transporter like domains"/>
    <property type="match status" value="1"/>
</dbReference>
<keyword evidence="4 6" id="KW-1133">Transmembrane helix</keyword>
<feature type="transmembrane region" description="Helical" evidence="6">
    <location>
        <begin position="276"/>
        <end position="302"/>
    </location>
</feature>
<dbReference type="SUPFAM" id="SSF103473">
    <property type="entry name" value="MFS general substrate transporter"/>
    <property type="match status" value="1"/>
</dbReference>
<dbReference type="AlphaFoldDB" id="A0A8J6MYN7"/>
<gene>
    <name evidence="8" type="ORF">H8E19_02060</name>
</gene>
<dbReference type="EMBL" id="JACNJD010000102">
    <property type="protein sequence ID" value="MBC8176163.1"/>
    <property type="molecule type" value="Genomic_DNA"/>
</dbReference>
<keyword evidence="5 6" id="KW-0472">Membrane</keyword>
<evidence type="ECO:0000256" key="4">
    <source>
        <dbReference type="ARBA" id="ARBA00022989"/>
    </source>
</evidence>
<evidence type="ECO:0000256" key="3">
    <source>
        <dbReference type="ARBA" id="ARBA00022692"/>
    </source>
</evidence>
<dbReference type="InterPro" id="IPR020846">
    <property type="entry name" value="MFS_dom"/>
</dbReference>
<feature type="non-terminal residue" evidence="8">
    <location>
        <position position="1"/>
    </location>
</feature>
<dbReference type="PANTHER" id="PTHR23506">
    <property type="entry name" value="GH10249P"/>
    <property type="match status" value="1"/>
</dbReference>
<evidence type="ECO:0000256" key="2">
    <source>
        <dbReference type="ARBA" id="ARBA00022448"/>
    </source>
</evidence>
<evidence type="ECO:0000256" key="6">
    <source>
        <dbReference type="SAM" id="Phobius"/>
    </source>
</evidence>
<feature type="domain" description="Major facilitator superfamily (MFS) profile" evidence="7">
    <location>
        <begin position="1"/>
        <end position="364"/>
    </location>
</feature>
<dbReference type="GO" id="GO:0022857">
    <property type="term" value="F:transmembrane transporter activity"/>
    <property type="evidence" value="ECO:0007669"/>
    <property type="project" value="InterPro"/>
</dbReference>
<keyword evidence="3 6" id="KW-0812">Transmembrane</keyword>
<evidence type="ECO:0000313" key="8">
    <source>
        <dbReference type="EMBL" id="MBC8176163.1"/>
    </source>
</evidence>
<feature type="transmembrane region" description="Helical" evidence="6">
    <location>
        <begin position="219"/>
        <end position="241"/>
    </location>
</feature>
<feature type="transmembrane region" description="Helical" evidence="6">
    <location>
        <begin position="189"/>
        <end position="213"/>
    </location>
</feature>
<dbReference type="InterPro" id="IPR001958">
    <property type="entry name" value="Tet-R_TetA/multi-R_MdtG-like"/>
</dbReference>
<feature type="transmembrane region" description="Helical" evidence="6">
    <location>
        <begin position="339"/>
        <end position="361"/>
    </location>
</feature>
<evidence type="ECO:0000256" key="5">
    <source>
        <dbReference type="ARBA" id="ARBA00023136"/>
    </source>
</evidence>
<feature type="transmembrane region" description="Helical" evidence="6">
    <location>
        <begin position="20"/>
        <end position="40"/>
    </location>
</feature>
<feature type="transmembrane region" description="Helical" evidence="6">
    <location>
        <begin position="52"/>
        <end position="70"/>
    </location>
</feature>
<dbReference type="GO" id="GO:0016020">
    <property type="term" value="C:membrane"/>
    <property type="evidence" value="ECO:0007669"/>
    <property type="project" value="UniProtKB-SubCell"/>
</dbReference>
<keyword evidence="2" id="KW-0813">Transport</keyword>
<dbReference type="InterPro" id="IPR011701">
    <property type="entry name" value="MFS"/>
</dbReference>
<dbReference type="Proteomes" id="UP000650524">
    <property type="component" value="Unassembled WGS sequence"/>
</dbReference>
<dbReference type="Pfam" id="PF07690">
    <property type="entry name" value="MFS_1"/>
    <property type="match status" value="1"/>
</dbReference>
<protein>
    <submittedName>
        <fullName evidence="8">MFS transporter</fullName>
    </submittedName>
</protein>
<dbReference type="CDD" id="cd17325">
    <property type="entry name" value="MFS_MdtG_SLC18_like"/>
    <property type="match status" value="1"/>
</dbReference>
<evidence type="ECO:0000313" key="9">
    <source>
        <dbReference type="Proteomes" id="UP000650524"/>
    </source>
</evidence>